<dbReference type="Gene3D" id="3.30.700.10">
    <property type="entry name" value="Glycoprotein, Type 4 Pilin"/>
    <property type="match status" value="1"/>
</dbReference>
<dbReference type="Proteomes" id="UP000537141">
    <property type="component" value="Unassembled WGS sequence"/>
</dbReference>
<keyword evidence="1" id="KW-0812">Transmembrane</keyword>
<proteinExistence type="predicted"/>
<keyword evidence="3" id="KW-1185">Reference proteome</keyword>
<dbReference type="AlphaFoldDB" id="A0A7X0TUY1"/>
<evidence type="ECO:0000313" key="3">
    <source>
        <dbReference type="Proteomes" id="UP000537141"/>
    </source>
</evidence>
<protein>
    <submittedName>
        <fullName evidence="2">MSHA biogenesis protein MshO</fullName>
    </submittedName>
</protein>
<accession>A0A7X0TUY1</accession>
<dbReference type="InterPro" id="IPR045584">
    <property type="entry name" value="Pilin-like"/>
</dbReference>
<sequence>MAKYRVGNGFTLIEMVIVMVILGVLAVGISSFLQFGSRIYLETNDRGQLIASARFAIERLNREVRNALPNSPRLIGNTNQCLEFRPIRSTAIYTEIPLAPLPASSTIKVVRFDDSQFNNALELIIYPLTSDEAYTPSNKISAISSSNPAFDPAQNEWSIVLNGPIQFTEASPTDRAFFIDKAVSYCIEGTLLNRYSGYSNYRADGVPITVPVLMAKFLDVGSRFQVNAASQLRSGNVLVRLNFIKNNEKVSFNNEIQVPNVP</sequence>
<dbReference type="InterPro" id="IPR012902">
    <property type="entry name" value="N_methyl_site"/>
</dbReference>
<evidence type="ECO:0000256" key="1">
    <source>
        <dbReference type="SAM" id="Phobius"/>
    </source>
</evidence>
<dbReference type="NCBIfam" id="TIGR02532">
    <property type="entry name" value="IV_pilin_GFxxxE"/>
    <property type="match status" value="1"/>
</dbReference>
<dbReference type="RefSeq" id="WP_184425869.1">
    <property type="nucleotide sequence ID" value="NZ_AP027362.1"/>
</dbReference>
<dbReference type="EMBL" id="JACHHU010000033">
    <property type="protein sequence ID" value="MBB6544604.1"/>
    <property type="molecule type" value="Genomic_DNA"/>
</dbReference>
<comment type="caution">
    <text evidence="2">The sequence shown here is derived from an EMBL/GenBank/DDBJ whole genome shotgun (WGS) entry which is preliminary data.</text>
</comment>
<dbReference type="SUPFAM" id="SSF54523">
    <property type="entry name" value="Pili subunits"/>
    <property type="match status" value="1"/>
</dbReference>
<evidence type="ECO:0000313" key="2">
    <source>
        <dbReference type="EMBL" id="MBB6544604.1"/>
    </source>
</evidence>
<dbReference type="Pfam" id="PF07963">
    <property type="entry name" value="N_methyl"/>
    <property type="match status" value="1"/>
</dbReference>
<name>A0A7X0TUY1_9GAMM</name>
<keyword evidence="1" id="KW-1133">Transmembrane helix</keyword>
<feature type="transmembrane region" description="Helical" evidence="1">
    <location>
        <begin position="12"/>
        <end position="33"/>
    </location>
</feature>
<keyword evidence="1" id="KW-0472">Membrane</keyword>
<gene>
    <name evidence="2" type="ORF">HNQ55_003137</name>
</gene>
<organism evidence="2 3">
    <name type="scientific">Thalassotalea piscium</name>
    <dbReference type="NCBI Taxonomy" id="1230533"/>
    <lineage>
        <taxon>Bacteria</taxon>
        <taxon>Pseudomonadati</taxon>
        <taxon>Pseudomonadota</taxon>
        <taxon>Gammaproteobacteria</taxon>
        <taxon>Alteromonadales</taxon>
        <taxon>Colwelliaceae</taxon>
        <taxon>Thalassotalea</taxon>
    </lineage>
</organism>
<reference evidence="2 3" key="1">
    <citation type="submission" date="2020-08" db="EMBL/GenBank/DDBJ databases">
        <title>Genomic Encyclopedia of Type Strains, Phase IV (KMG-IV): sequencing the most valuable type-strain genomes for metagenomic binning, comparative biology and taxonomic classification.</title>
        <authorList>
            <person name="Goeker M."/>
        </authorList>
    </citation>
    <scope>NUCLEOTIDE SEQUENCE [LARGE SCALE GENOMIC DNA]</scope>
    <source>
        <strain evidence="2 3">DSM 26287</strain>
    </source>
</reference>